<dbReference type="GeneID" id="92852507"/>
<proteinExistence type="predicted"/>
<name>A0ABM6LLP3_9BACI</name>
<evidence type="ECO:0000313" key="1">
    <source>
        <dbReference type="EMBL" id="ASB90056.1"/>
    </source>
</evidence>
<evidence type="ECO:0000313" key="2">
    <source>
        <dbReference type="Proteomes" id="UP000196877"/>
    </source>
</evidence>
<reference evidence="1 2" key="1">
    <citation type="submission" date="2017-06" db="EMBL/GenBank/DDBJ databases">
        <title>Genome sequence of Bacillus sonorensis strain SRCM101395.</title>
        <authorList>
            <person name="Cho S.H."/>
        </authorList>
    </citation>
    <scope>NUCLEOTIDE SEQUENCE [LARGE SCALE GENOMIC DNA]</scope>
    <source>
        <strain evidence="1 2">SRCM101395</strain>
    </source>
</reference>
<dbReference type="RefSeq" id="WP_006638602.1">
    <property type="nucleotide sequence ID" value="NZ_BORD01000002.1"/>
</dbReference>
<protein>
    <recommendedName>
        <fullName evidence="3">Transcriptional regulator</fullName>
    </recommendedName>
</protein>
<accession>A0ABM6LLP3</accession>
<sequence>MKKAESDKSKELIEYYEDKLNKLFSIRKQLNNYLRKENTKIQEVVVCDDMFEEYPYYIRTEEGGIKEGAARYWKAALKLHMKNKLKEL</sequence>
<dbReference type="Proteomes" id="UP000196877">
    <property type="component" value="Chromosome"/>
</dbReference>
<evidence type="ECO:0008006" key="3">
    <source>
        <dbReference type="Google" id="ProtNLM"/>
    </source>
</evidence>
<keyword evidence="2" id="KW-1185">Reference proteome</keyword>
<gene>
    <name evidence="1" type="ORF">S101395_03549</name>
</gene>
<dbReference type="EMBL" id="CP021920">
    <property type="protein sequence ID" value="ASB90056.1"/>
    <property type="molecule type" value="Genomic_DNA"/>
</dbReference>
<organism evidence="1 2">
    <name type="scientific">Bacillus sonorensis</name>
    <dbReference type="NCBI Taxonomy" id="119858"/>
    <lineage>
        <taxon>Bacteria</taxon>
        <taxon>Bacillati</taxon>
        <taxon>Bacillota</taxon>
        <taxon>Bacilli</taxon>
        <taxon>Bacillales</taxon>
        <taxon>Bacillaceae</taxon>
        <taxon>Bacillus</taxon>
    </lineage>
</organism>